<proteinExistence type="predicted"/>
<feature type="coiled-coil region" evidence="1">
    <location>
        <begin position="24"/>
        <end position="65"/>
    </location>
</feature>
<evidence type="ECO:0000313" key="2">
    <source>
        <dbReference type="EMBL" id="CAI6232363.1"/>
    </source>
</evidence>
<evidence type="ECO:0000256" key="1">
    <source>
        <dbReference type="SAM" id="Coils"/>
    </source>
</evidence>
<dbReference type="EMBL" id="CAOQHR010000001">
    <property type="protein sequence ID" value="CAI6232363.1"/>
    <property type="molecule type" value="Genomic_DNA"/>
</dbReference>
<organism evidence="2 3">
    <name type="scientific">Periconia digitata</name>
    <dbReference type="NCBI Taxonomy" id="1303443"/>
    <lineage>
        <taxon>Eukaryota</taxon>
        <taxon>Fungi</taxon>
        <taxon>Dikarya</taxon>
        <taxon>Ascomycota</taxon>
        <taxon>Pezizomycotina</taxon>
        <taxon>Dothideomycetes</taxon>
        <taxon>Pleosporomycetidae</taxon>
        <taxon>Pleosporales</taxon>
        <taxon>Massarineae</taxon>
        <taxon>Periconiaceae</taxon>
        <taxon>Periconia</taxon>
    </lineage>
</organism>
<protein>
    <submittedName>
        <fullName evidence="2">Uncharacterized protein</fullName>
    </submittedName>
</protein>
<keyword evidence="3" id="KW-1185">Reference proteome</keyword>
<comment type="caution">
    <text evidence="2">The sequence shown here is derived from an EMBL/GenBank/DDBJ whole genome shotgun (WGS) entry which is preliminary data.</text>
</comment>
<name>A0A9W4U2N9_9PLEO</name>
<dbReference type="OrthoDB" id="3801226at2759"/>
<reference evidence="2" key="1">
    <citation type="submission" date="2023-01" db="EMBL/GenBank/DDBJ databases">
        <authorList>
            <person name="Van Ghelder C."/>
            <person name="Rancurel C."/>
        </authorList>
    </citation>
    <scope>NUCLEOTIDE SEQUENCE</scope>
    <source>
        <strain evidence="2">CNCM I-4278</strain>
    </source>
</reference>
<gene>
    <name evidence="2" type="ORF">PDIGIT_LOCUS266</name>
</gene>
<keyword evidence="1" id="KW-0175">Coiled coil</keyword>
<accession>A0A9W4U2N9</accession>
<dbReference type="Proteomes" id="UP001152607">
    <property type="component" value="Unassembled WGS sequence"/>
</dbReference>
<evidence type="ECO:0000313" key="3">
    <source>
        <dbReference type="Proteomes" id="UP001152607"/>
    </source>
</evidence>
<sequence length="435" mass="50429">MHSDVYFKSLQRSAQRLRLCKLESREVDKDLEILERNRKDLIEKKERIDNEFEILLRQHAKAECRQLASMMLQRLPLEIREMVYEYVYVEESPITIGSHHFTPSKPTRVSQDREELIQDGEEVGRGAQDLVRALLASAGEGAMVQDHSSSPPDGIIMPTDHALDPTFMGKEVAHEVSKFYYASNTFSMCTIDDSIERFLLYDVATNFPDFFNEEKILDLVPIDHVRNLQIRVKNQHLSFRGTAEFDMEKDMLMDIFRTFDALTHSGRTETSPQMSLEVILMTSFPPRSLDRSTPDDETRETRRRLTNILEAIRSPLYKLQHDQNTQISVLHHDESSFAFPRPLTHLFALDKSNWELEKEELKKAMTVYSPLDFVVKTGFRTAEGQTGDSVNELKNVLERRWACNPDMRLNPEFSISKSAYWPVRTPSDLISEPRP</sequence>
<dbReference type="AlphaFoldDB" id="A0A9W4U2N9"/>